<evidence type="ECO:0000256" key="1">
    <source>
        <dbReference type="ARBA" id="ARBA00022679"/>
    </source>
</evidence>
<dbReference type="CDD" id="cd03809">
    <property type="entry name" value="GT4_MtfB-like"/>
    <property type="match status" value="1"/>
</dbReference>
<dbReference type="Gene3D" id="3.40.50.2000">
    <property type="entry name" value="Glycogen Phosphorylase B"/>
    <property type="match status" value="1"/>
</dbReference>
<dbReference type="STRING" id="1192034.CAP_2776"/>
<evidence type="ECO:0000259" key="2">
    <source>
        <dbReference type="Pfam" id="PF00534"/>
    </source>
</evidence>
<sequence>MQALVDRVPALGPDVEYVLWRHPLAKAPLSTAPNVREVVAPSNPNEPVSLLLPRLFGPTEGDVFHAPHNLLPFGVRSTAVVTVHDIMWLDEPHLAEGSAFLRLFRVPFFRAGILNALAKARRILTVSQASADAMVRFRADTRDRLVVTHNAADAGFQPARDVEAARAQAAEVLGTDAPYFLLVGQNAPSKGHALALQAFAEAVRARPEAGERLVVIQRLRAGRGLDRLARELGVRERLVVRPGVPFAGLVALMQGATALLQPSLAEGFGMPALEAMASGCPVIASDIAPLVEVLGGAGIHVPAGEAGPLAAAMRRLGDEAGLREELRGRGVERARAFSWEACAKTTLEVYREAARLGPLA</sequence>
<dbReference type="GO" id="GO:0009103">
    <property type="term" value="P:lipopolysaccharide biosynthetic process"/>
    <property type="evidence" value="ECO:0007669"/>
    <property type="project" value="TreeGrafter"/>
</dbReference>
<dbReference type="AlphaFoldDB" id="A0A017TJ98"/>
<dbReference type="PANTHER" id="PTHR46401:SF2">
    <property type="entry name" value="GLYCOSYLTRANSFERASE WBBK-RELATED"/>
    <property type="match status" value="1"/>
</dbReference>
<protein>
    <recommendedName>
        <fullName evidence="2">Glycosyl transferase family 1 domain-containing protein</fullName>
    </recommendedName>
</protein>
<proteinExistence type="predicted"/>
<dbReference type="Proteomes" id="UP000019678">
    <property type="component" value="Unassembled WGS sequence"/>
</dbReference>
<keyword evidence="1" id="KW-0808">Transferase</keyword>
<comment type="caution">
    <text evidence="3">The sequence shown here is derived from an EMBL/GenBank/DDBJ whole genome shotgun (WGS) entry which is preliminary data.</text>
</comment>
<name>A0A017TJ98_9BACT</name>
<evidence type="ECO:0000313" key="4">
    <source>
        <dbReference type="Proteomes" id="UP000019678"/>
    </source>
</evidence>
<dbReference type="eggNOG" id="COG0438">
    <property type="taxonomic scope" value="Bacteria"/>
</dbReference>
<dbReference type="Pfam" id="PF00534">
    <property type="entry name" value="Glycos_transf_1"/>
    <property type="match status" value="1"/>
</dbReference>
<evidence type="ECO:0000313" key="3">
    <source>
        <dbReference type="EMBL" id="EYF08915.1"/>
    </source>
</evidence>
<gene>
    <name evidence="3" type="ORF">CAP_2776</name>
</gene>
<dbReference type="SUPFAM" id="SSF53756">
    <property type="entry name" value="UDP-Glycosyltransferase/glycogen phosphorylase"/>
    <property type="match status" value="1"/>
</dbReference>
<dbReference type="GO" id="GO:0016757">
    <property type="term" value="F:glycosyltransferase activity"/>
    <property type="evidence" value="ECO:0007669"/>
    <property type="project" value="TreeGrafter"/>
</dbReference>
<accession>A0A017TJ98</accession>
<reference evidence="3 4" key="1">
    <citation type="submission" date="2013-05" db="EMBL/GenBank/DDBJ databases">
        <title>Genome assembly of Chondromyces apiculatus DSM 436.</title>
        <authorList>
            <person name="Sharma G."/>
            <person name="Khatri I."/>
            <person name="Kaur C."/>
            <person name="Mayilraj S."/>
            <person name="Subramanian S."/>
        </authorList>
    </citation>
    <scope>NUCLEOTIDE SEQUENCE [LARGE SCALE GENOMIC DNA]</scope>
    <source>
        <strain evidence="3 4">DSM 436</strain>
    </source>
</reference>
<feature type="domain" description="Glycosyl transferase family 1" evidence="2">
    <location>
        <begin position="171"/>
        <end position="327"/>
    </location>
</feature>
<keyword evidence="4" id="KW-1185">Reference proteome</keyword>
<dbReference type="InterPro" id="IPR001296">
    <property type="entry name" value="Glyco_trans_1"/>
</dbReference>
<dbReference type="PANTHER" id="PTHR46401">
    <property type="entry name" value="GLYCOSYLTRANSFERASE WBBK-RELATED"/>
    <property type="match status" value="1"/>
</dbReference>
<dbReference type="EMBL" id="ASRX01000002">
    <property type="protein sequence ID" value="EYF08915.1"/>
    <property type="molecule type" value="Genomic_DNA"/>
</dbReference>
<organism evidence="3 4">
    <name type="scientific">Chondromyces apiculatus DSM 436</name>
    <dbReference type="NCBI Taxonomy" id="1192034"/>
    <lineage>
        <taxon>Bacteria</taxon>
        <taxon>Pseudomonadati</taxon>
        <taxon>Myxococcota</taxon>
        <taxon>Polyangia</taxon>
        <taxon>Polyangiales</taxon>
        <taxon>Polyangiaceae</taxon>
        <taxon>Chondromyces</taxon>
    </lineage>
</organism>